<dbReference type="AlphaFoldDB" id="A0A9Q3HFZ1"/>
<name>A0A9Q3HFZ1_9BASI</name>
<gene>
    <name evidence="2" type="ORF">O181_043426</name>
</gene>
<feature type="compositionally biased region" description="Polar residues" evidence="1">
    <location>
        <begin position="33"/>
        <end position="49"/>
    </location>
</feature>
<feature type="compositionally biased region" description="Polar residues" evidence="1">
    <location>
        <begin position="82"/>
        <end position="103"/>
    </location>
</feature>
<sequence length="178" mass="20237">MDQQSTSNLPPLPPEDNVEKQYAEVSEEEDQTETIQSLINKMQDLSLTQGKKKAKRRQSTSFTPGTSPSEPKLPRHVRPEESASSQIPGPRATSTPTTEQRPQYHQRRAFFSTHTNPSTSQNQKFRQERPVVRIKSKDYSLNFNGEEVERIAQIEGAREEYLAMKMAFQKTNSKISGA</sequence>
<evidence type="ECO:0000313" key="3">
    <source>
        <dbReference type="Proteomes" id="UP000765509"/>
    </source>
</evidence>
<comment type="caution">
    <text evidence="2">The sequence shown here is derived from an EMBL/GenBank/DDBJ whole genome shotgun (WGS) entry which is preliminary data.</text>
</comment>
<feature type="compositionally biased region" description="Polar residues" evidence="1">
    <location>
        <begin position="112"/>
        <end position="124"/>
    </location>
</feature>
<organism evidence="2 3">
    <name type="scientific">Austropuccinia psidii MF-1</name>
    <dbReference type="NCBI Taxonomy" id="1389203"/>
    <lineage>
        <taxon>Eukaryota</taxon>
        <taxon>Fungi</taxon>
        <taxon>Dikarya</taxon>
        <taxon>Basidiomycota</taxon>
        <taxon>Pucciniomycotina</taxon>
        <taxon>Pucciniomycetes</taxon>
        <taxon>Pucciniales</taxon>
        <taxon>Sphaerophragmiaceae</taxon>
        <taxon>Austropuccinia</taxon>
    </lineage>
</organism>
<dbReference type="EMBL" id="AVOT02017533">
    <property type="protein sequence ID" value="MBW0503711.1"/>
    <property type="molecule type" value="Genomic_DNA"/>
</dbReference>
<proteinExistence type="predicted"/>
<feature type="compositionally biased region" description="Polar residues" evidence="1">
    <location>
        <begin position="59"/>
        <end position="69"/>
    </location>
</feature>
<accession>A0A9Q3HFZ1</accession>
<evidence type="ECO:0000313" key="2">
    <source>
        <dbReference type="EMBL" id="MBW0503711.1"/>
    </source>
</evidence>
<evidence type="ECO:0000256" key="1">
    <source>
        <dbReference type="SAM" id="MobiDB-lite"/>
    </source>
</evidence>
<reference evidence="2" key="1">
    <citation type="submission" date="2021-03" db="EMBL/GenBank/DDBJ databases">
        <title>Draft genome sequence of rust myrtle Austropuccinia psidii MF-1, a brazilian biotype.</title>
        <authorList>
            <person name="Quecine M.C."/>
            <person name="Pachon D.M.R."/>
            <person name="Bonatelli M.L."/>
            <person name="Correr F.H."/>
            <person name="Franceschini L.M."/>
            <person name="Leite T.F."/>
            <person name="Margarido G.R.A."/>
            <person name="Almeida C.A."/>
            <person name="Ferrarezi J.A."/>
            <person name="Labate C.A."/>
        </authorList>
    </citation>
    <scope>NUCLEOTIDE SEQUENCE</scope>
    <source>
        <strain evidence="2">MF-1</strain>
    </source>
</reference>
<dbReference type="Proteomes" id="UP000765509">
    <property type="component" value="Unassembled WGS sequence"/>
</dbReference>
<protein>
    <submittedName>
        <fullName evidence="2">Uncharacterized protein</fullName>
    </submittedName>
</protein>
<feature type="region of interest" description="Disordered" evidence="1">
    <location>
        <begin position="1"/>
        <end position="129"/>
    </location>
</feature>
<keyword evidence="3" id="KW-1185">Reference proteome</keyword>